<dbReference type="SMART" id="SM00710">
    <property type="entry name" value="PbH1"/>
    <property type="match status" value="15"/>
</dbReference>
<dbReference type="InterPro" id="IPR003368">
    <property type="entry name" value="POMP_repeat"/>
</dbReference>
<evidence type="ECO:0000256" key="7">
    <source>
        <dbReference type="ARBA" id="ARBA00023237"/>
    </source>
</evidence>
<keyword evidence="7" id="KW-0998">Cell outer membrane</keyword>
<evidence type="ECO:0000256" key="4">
    <source>
        <dbReference type="ARBA" id="ARBA00022525"/>
    </source>
</evidence>
<feature type="region of interest" description="Disordered" evidence="8">
    <location>
        <begin position="1561"/>
        <end position="1603"/>
    </location>
</feature>
<feature type="compositionally biased region" description="Low complexity" evidence="8">
    <location>
        <begin position="1568"/>
        <end position="1588"/>
    </location>
</feature>
<dbReference type="RefSeq" id="WP_341403752.1">
    <property type="nucleotide sequence ID" value="NZ_JBBUKT010000002.1"/>
</dbReference>
<feature type="signal peptide" evidence="9">
    <location>
        <begin position="1"/>
        <end position="24"/>
    </location>
</feature>
<dbReference type="InterPro" id="IPR013783">
    <property type="entry name" value="Ig-like_fold"/>
</dbReference>
<evidence type="ECO:0000256" key="5">
    <source>
        <dbReference type="ARBA" id="ARBA00022729"/>
    </source>
</evidence>
<dbReference type="PANTHER" id="PTHR11319:SF35">
    <property type="entry name" value="OUTER MEMBRANE PROTEIN PMPC-RELATED"/>
    <property type="match status" value="1"/>
</dbReference>
<dbReference type="NCBIfam" id="NF041518">
    <property type="entry name" value="choice_anch_Q"/>
    <property type="match status" value="4"/>
</dbReference>
<sequence length="2178" mass="222856">MTKSLRTLFATAALIAALLCQSRAADLTVTTLSDDLDAPAGATLSLREAIRDAVAGDTVKFAPALNGGTILLSRGTLTLSKNVTIDAMSLASGVVIDGNLTQRVFSTPSIVVMRGLHVTRGRNGIQNTGNLTMEDCTVSACVSSNSGAGILASGTVTLKQCSILSNRMEGGSGGGGISVSSGITKLINCTVADNEALTAGAVSFSSLTTVDLIHCTVLNNRSTSFPGGGVSVSGSGGTLRLQNSVISGNTTTSSGRIDLYVDGVNFQKSGQNFISCNNRVTTQFPAGTLVGTTAAPLDPLLGALAVNGGRTSSCLPLSGSKLLQAAVATADSPSIDQRGLPRVSGTAADLGSVEASASSFFPSDGTTNAAVAPVLEWSHQLSASQYQVYLGTAPGTLALQSTTSTGRMALPMLDVGATYYWRIDSIVSGSTIPGPLLSFVVRQPLVVTKAADELSSTFPEEGVSLREAITLANSNPGLDIIRFHPDLTGIPVTVTRGSLTISSDLIIEGDSLPGGASVVGACLRIGAPTELRALALMNGGASSFSGGAINITSTLTARNCTISGNRAGNGGGIYLQSGSCNLIHCTITGNTANLRGGGIYRSAGTLTLENSIIAGNRALEGSPDVRVTASLTYLGRNLIGDNSGSETMFPATSWVGTASSPLNAGLAPAGTYVAGKSQHCPPVPSSPSLAQALTLSTTPAADQLGRPRPLDGTAALGAVERDPALVFSVPAAGASEVALAPLLAWNASGQSFEIFIGTSSDSLTSVGTSTRGSFQLPTLTAGTSYYWRVDATISGVTTTGTVSSFTTRTAIVVTTLADENDLDPPSGAGLSLREALGIAAARPGPDRIVFAAALSGATISLSQATGLNVSSECEIDGSDLPGGLTLNLAGNRQLRIAVEGEATIRRLKFTGASTINLSGGALGCDGAATLSGCTFHGNSSAGGAALYNNGGRLVVENSIFTGNAATSNGGALYHTSGITRATNCTFTENRAAQGGAIYCAGTCELTHCTITNNLSQDAGGLYVGLSGTVLTNSIVAGNKTNNTNRRSDVFASSASYLTPQGANLIGVNTGAETLFPSGTLVGTASAPLDPKLLLLATESNPGAMTVPAYGSPALNHGMVLASLPAADQRGLPRIAGALPDLGAIEVSASDAFFYPANATTGVLPSETLRWNFEGGADSYLILIGAAGGPLTEIGSTSSDSFAVSLESSTSYQWQVIAVRGEVHIPSPVMAFTTRSRFTVTTLADEDDANPTDGSGLSLRECLHLAASNPGRDQISISPSILSGPLLLSKGALNLDSDVEIDGSIPDGRFVIDGNDQTRLLECDDWYASVSLSNLVLQKGYASNNGGGITNSAWMSLRRVELRNCSSGYEGGAIENDDGVVEMDSCSILANRAAMDGNAVYSFGIFRARNSTFAYNHSALSEGGTTSSSTIWAEDLEMTNCTVASNRGRRAAIDIFVRGDLTHTTVSGNQANNSAAGIEWSGPLYLRNCIVAGNHTGSPQVVASNWVWKNDDLLGDTAGLHVEGTNLIGNNYLLETVLPAGPLIGTPANPLDPRLLDLGDHGGATFTMPPGGASPARRASASLANPPSADQRGVQRTSGIAPDLGSADHSSLEAALFPVGNEAGVPVKPRLTWIFEPAATSYEVFLGTSPAAMTSIGTVTSPWIEPTGLLPLATYHWKVVANVSASAIHSSTQSFTTRDFIRVTSAGDSLSGGMSPLTLRQAVDEAELNPGYDEVRLGSGLPAEGITLAGATIELSGALAIRAEGRLFPIGGNSQSGVFYAWTGSNFRLENLAIHHGRRDSGGAGVTIARASGTLVGCELNANTAMTNIGWGGAVRIAGGDLTADSCLFQGNHADGYGGALHLEGHASLANCTFSGNSAKEGGAIQGSATIELDHCTLAYNQATDRGGCSNLDEWDQIRIANCLVAGNQVTGTTFATPGHDFYFTGAANSTRYPRQGVNFVGNNNSCAALFPAGPKVGTTSAPLNPGLAPLGNYGGMTRCHIPLPGSPVIDAATLLVTSPGSDQRKLPRPIGSAPDIGAVESFPVNSPLVDSDLDGMDDRLEVMWGFSVGPNEGSADADGDGVTNADELDSFTNPFDAADRLKILTSPFTTPPANGGAAVMGLTWTSFPGVHYTVEISSDLDFGAGDLREIDAGTATGFTRSSLVPLQPGRDFVRVRAD</sequence>
<dbReference type="EMBL" id="JBBUKT010000002">
    <property type="protein sequence ID" value="MEK7950287.1"/>
    <property type="molecule type" value="Genomic_DNA"/>
</dbReference>
<dbReference type="PANTHER" id="PTHR11319">
    <property type="entry name" value="G PROTEIN-COUPLED RECEPTOR-RELATED"/>
    <property type="match status" value="1"/>
</dbReference>
<dbReference type="SUPFAM" id="SSF51126">
    <property type="entry name" value="Pectin lyase-like"/>
    <property type="match status" value="5"/>
</dbReference>
<evidence type="ECO:0000256" key="2">
    <source>
        <dbReference type="ARBA" id="ARBA00004442"/>
    </source>
</evidence>
<keyword evidence="6" id="KW-0472">Membrane</keyword>
<evidence type="ECO:0000256" key="1">
    <source>
        <dbReference type="ARBA" id="ARBA00004196"/>
    </source>
</evidence>
<organism evidence="10 11">
    <name type="scientific">Luteolibacter soli</name>
    <dbReference type="NCBI Taxonomy" id="3135280"/>
    <lineage>
        <taxon>Bacteria</taxon>
        <taxon>Pseudomonadati</taxon>
        <taxon>Verrucomicrobiota</taxon>
        <taxon>Verrucomicrobiia</taxon>
        <taxon>Verrucomicrobiales</taxon>
        <taxon>Verrucomicrobiaceae</taxon>
        <taxon>Luteolibacter</taxon>
    </lineage>
</organism>
<evidence type="ECO:0000256" key="8">
    <source>
        <dbReference type="SAM" id="MobiDB-lite"/>
    </source>
</evidence>
<name>A0ABU9AU24_9BACT</name>
<dbReference type="InterPro" id="IPR006626">
    <property type="entry name" value="PbH1"/>
</dbReference>
<reference evidence="10 11" key="1">
    <citation type="submission" date="2024-04" db="EMBL/GenBank/DDBJ databases">
        <title>Luteolibacter sp. isolated from soil.</title>
        <authorList>
            <person name="An J."/>
        </authorList>
    </citation>
    <scope>NUCLEOTIDE SEQUENCE [LARGE SCALE GENOMIC DNA]</scope>
    <source>
        <strain evidence="10 11">Y139</strain>
    </source>
</reference>
<keyword evidence="11" id="KW-1185">Reference proteome</keyword>
<comment type="caution">
    <text evidence="10">The sequence shown here is derived from an EMBL/GenBank/DDBJ whole genome shotgun (WGS) entry which is preliminary data.</text>
</comment>
<feature type="chain" id="PRO_5046002502" evidence="9">
    <location>
        <begin position="25"/>
        <end position="2178"/>
    </location>
</feature>
<dbReference type="Pfam" id="PF02415">
    <property type="entry name" value="Chlam_PMP"/>
    <property type="match status" value="4"/>
</dbReference>
<dbReference type="Gene3D" id="2.60.40.10">
    <property type="entry name" value="Immunoglobulins"/>
    <property type="match status" value="3"/>
</dbReference>
<accession>A0ABU9AU24</accession>
<evidence type="ECO:0000313" key="11">
    <source>
        <dbReference type="Proteomes" id="UP001371305"/>
    </source>
</evidence>
<protein>
    <submittedName>
        <fullName evidence="10">Choice-of-anchor Q domain-containing protein</fullName>
    </submittedName>
</protein>
<keyword evidence="5 9" id="KW-0732">Signal</keyword>
<proteinExistence type="predicted"/>
<dbReference type="Gene3D" id="2.160.20.10">
    <property type="entry name" value="Single-stranded right-handed beta-helix, Pectin lyase-like"/>
    <property type="match status" value="5"/>
</dbReference>
<evidence type="ECO:0000256" key="6">
    <source>
        <dbReference type="ARBA" id="ARBA00023136"/>
    </source>
</evidence>
<dbReference type="NCBIfam" id="TIGR01376">
    <property type="entry name" value="POMP_repeat"/>
    <property type="match status" value="1"/>
</dbReference>
<gene>
    <name evidence="10" type="ORF">WKV53_07260</name>
</gene>
<evidence type="ECO:0000256" key="9">
    <source>
        <dbReference type="SAM" id="SignalP"/>
    </source>
</evidence>
<comment type="subcellular location">
    <subcellularLocation>
        <location evidence="1">Cell envelope</location>
    </subcellularLocation>
    <subcellularLocation>
        <location evidence="2">Cell outer membrane</location>
    </subcellularLocation>
    <subcellularLocation>
        <location evidence="3">Secreted</location>
    </subcellularLocation>
</comment>
<dbReference type="InterPro" id="IPR011050">
    <property type="entry name" value="Pectin_lyase_fold/virulence"/>
</dbReference>
<dbReference type="InterPro" id="IPR059226">
    <property type="entry name" value="Choice_anch_Q_dom"/>
</dbReference>
<dbReference type="InterPro" id="IPR012334">
    <property type="entry name" value="Pectin_lyas_fold"/>
</dbReference>
<keyword evidence="4" id="KW-0964">Secreted</keyword>
<evidence type="ECO:0000313" key="10">
    <source>
        <dbReference type="EMBL" id="MEK7950287.1"/>
    </source>
</evidence>
<dbReference type="Proteomes" id="UP001371305">
    <property type="component" value="Unassembled WGS sequence"/>
</dbReference>
<evidence type="ECO:0000256" key="3">
    <source>
        <dbReference type="ARBA" id="ARBA00004613"/>
    </source>
</evidence>